<evidence type="ECO:0000313" key="6">
    <source>
        <dbReference type="Proteomes" id="UP000297475"/>
    </source>
</evidence>
<dbReference type="Gene3D" id="3.40.50.1000">
    <property type="entry name" value="HAD superfamily/HAD-like"/>
    <property type="match status" value="1"/>
</dbReference>
<evidence type="ECO:0000256" key="2">
    <source>
        <dbReference type="ARBA" id="ARBA00022801"/>
    </source>
</evidence>
<dbReference type="InterPro" id="IPR006379">
    <property type="entry name" value="HAD-SF_hydro_IIB"/>
</dbReference>
<accession>A0A4Z0WE37</accession>
<keyword evidence="3" id="KW-0460">Magnesium</keyword>
<reference evidence="5 6" key="1">
    <citation type="submission" date="2019-04" db="EMBL/GenBank/DDBJ databases">
        <title>Natronospirillum operosus gen. nov., sp. nov., a haloalkaliphilic satellite isolated from decaying biomass of laboratory culture of cyanobacterium Geitlerinema sp. and proposal of Natronospirillaceae fam. nov. and Saccharospirillaceae fam. nov.</title>
        <authorList>
            <person name="Kevbrin V."/>
            <person name="Boltyanskaya Y."/>
            <person name="Koziaeva V."/>
            <person name="Grouzdev D.S."/>
            <person name="Park M."/>
            <person name="Cho J."/>
        </authorList>
    </citation>
    <scope>NUCLEOTIDE SEQUENCE [LARGE SCALE GENOMIC DNA]</scope>
    <source>
        <strain evidence="5 6">G-116</strain>
    </source>
</reference>
<dbReference type="SUPFAM" id="SSF56784">
    <property type="entry name" value="HAD-like"/>
    <property type="match status" value="1"/>
</dbReference>
<evidence type="ECO:0000256" key="3">
    <source>
        <dbReference type="ARBA" id="ARBA00022842"/>
    </source>
</evidence>
<dbReference type="InterPro" id="IPR023214">
    <property type="entry name" value="HAD_sf"/>
</dbReference>
<proteinExistence type="predicted"/>
<gene>
    <name evidence="5" type="ORF">E4656_00355</name>
</gene>
<dbReference type="InterPro" id="IPR006380">
    <property type="entry name" value="SPP-like_dom"/>
</dbReference>
<dbReference type="SFLD" id="SFLDG01142">
    <property type="entry name" value="C2.B.2:_Mannosyl-3-phosphoglyc"/>
    <property type="match status" value="1"/>
</dbReference>
<evidence type="ECO:0000256" key="1">
    <source>
        <dbReference type="ARBA" id="ARBA00022723"/>
    </source>
</evidence>
<dbReference type="GO" id="GO:0051479">
    <property type="term" value="P:mannosylglycerate biosynthetic process"/>
    <property type="evidence" value="ECO:0007669"/>
    <property type="project" value="InterPro"/>
</dbReference>
<keyword evidence="6" id="KW-1185">Reference proteome</keyword>
<name>A0A4Z0WE37_9GAMM</name>
<dbReference type="NCBIfam" id="TIGR01486">
    <property type="entry name" value="HAD-SF-IIB-MPGP"/>
    <property type="match status" value="1"/>
</dbReference>
<sequence length="308" mass="34469">MTCTAISAAIKLLIGGFWSSMNSLSDRQYKVTLVMNNLWRRIYTDLDGTLLDHHSYDWAPAAPLLLECARRDILVIPNTSKTADELEQWLVKLDLPGYGVAENGGMILLPAEHDYWRGHQPDWEGQRVLGVLMTRPYGAICQWLDENRTRHEFRFTGFHDVDVDTVVAWTGLSAADAALAMRRQCGEPLLWEDDAEAFERFAELARSDGWTVARGGRFVHLGDAVDKSTAMRWLESHLPEPGHALALGDGENDRAMLEAADSAVVIRNARGEHLALTRDDALYTRAAGPEGWVEGVHHWLVQEGVINN</sequence>
<organism evidence="5 6">
    <name type="scientific">Natronospirillum operosum</name>
    <dbReference type="NCBI Taxonomy" id="2759953"/>
    <lineage>
        <taxon>Bacteria</taxon>
        <taxon>Pseudomonadati</taxon>
        <taxon>Pseudomonadota</taxon>
        <taxon>Gammaproteobacteria</taxon>
        <taxon>Oceanospirillales</taxon>
        <taxon>Natronospirillaceae</taxon>
        <taxon>Natronospirillum</taxon>
    </lineage>
</organism>
<dbReference type="NCBIfam" id="TIGR01484">
    <property type="entry name" value="HAD-SF-IIB"/>
    <property type="match status" value="1"/>
</dbReference>
<dbReference type="Proteomes" id="UP000297475">
    <property type="component" value="Unassembled WGS sequence"/>
</dbReference>
<protein>
    <submittedName>
        <fullName evidence="5">HAD-IIB family hydrolase</fullName>
    </submittedName>
</protein>
<dbReference type="Pfam" id="PF05116">
    <property type="entry name" value="S6PP"/>
    <property type="match status" value="1"/>
</dbReference>
<dbReference type="SFLD" id="SFLDG01140">
    <property type="entry name" value="C2.B:_Phosphomannomutase_and_P"/>
    <property type="match status" value="1"/>
</dbReference>
<dbReference type="OrthoDB" id="193379at2"/>
<keyword evidence="2 5" id="KW-0378">Hydrolase</keyword>
<dbReference type="GO" id="GO:0050531">
    <property type="term" value="F:mannosyl-3-phosphoglycerate phosphatase activity"/>
    <property type="evidence" value="ECO:0007669"/>
    <property type="project" value="InterPro"/>
</dbReference>
<dbReference type="GO" id="GO:0005829">
    <property type="term" value="C:cytosol"/>
    <property type="evidence" value="ECO:0007669"/>
    <property type="project" value="TreeGrafter"/>
</dbReference>
<dbReference type="InterPro" id="IPR036412">
    <property type="entry name" value="HAD-like_sf"/>
</dbReference>
<evidence type="ECO:0000259" key="4">
    <source>
        <dbReference type="Pfam" id="PF05116"/>
    </source>
</evidence>
<dbReference type="InterPro" id="IPR006381">
    <property type="entry name" value="HAD-SF-IIB-MPGP"/>
</dbReference>
<dbReference type="Gene3D" id="3.30.980.20">
    <property type="entry name" value="Putative mannosyl-3-phosphoglycerate phosphatase, domain 2"/>
    <property type="match status" value="1"/>
</dbReference>
<dbReference type="SFLD" id="SFLDS00003">
    <property type="entry name" value="Haloacid_Dehalogenase"/>
    <property type="match status" value="1"/>
</dbReference>
<feature type="domain" description="Sucrose phosphatase-like" evidence="4">
    <location>
        <begin position="224"/>
        <end position="299"/>
    </location>
</feature>
<dbReference type="EMBL" id="SRMF01000001">
    <property type="protein sequence ID" value="TGG94918.1"/>
    <property type="molecule type" value="Genomic_DNA"/>
</dbReference>
<dbReference type="GO" id="GO:0000287">
    <property type="term" value="F:magnesium ion binding"/>
    <property type="evidence" value="ECO:0007669"/>
    <property type="project" value="TreeGrafter"/>
</dbReference>
<comment type="caution">
    <text evidence="5">The sequence shown here is derived from an EMBL/GenBank/DDBJ whole genome shotgun (WGS) entry which is preliminary data.</text>
</comment>
<keyword evidence="1" id="KW-0479">Metal-binding</keyword>
<dbReference type="PANTHER" id="PTHR10000:SF8">
    <property type="entry name" value="HAD SUPERFAMILY HYDROLASE-LIKE, TYPE 3"/>
    <property type="match status" value="1"/>
</dbReference>
<evidence type="ECO:0000313" key="5">
    <source>
        <dbReference type="EMBL" id="TGG94918.1"/>
    </source>
</evidence>
<dbReference type="PANTHER" id="PTHR10000">
    <property type="entry name" value="PHOSPHOSERINE PHOSPHATASE"/>
    <property type="match status" value="1"/>
</dbReference>
<dbReference type="AlphaFoldDB" id="A0A4Z0WE37"/>